<dbReference type="AlphaFoldDB" id="A0A073IQX6"/>
<keyword evidence="4 6" id="KW-0131">Cell cycle</keyword>
<accession>A0A073IQX6</accession>
<sequence>MSEIFQIDGSNYPSREVIKVIGVGGAGNNALNHIIRGGVGGVEFIAANTDIAHLELSEASTRIILGRELTKGLGAGSDPEIGCKSAMESREELRAAVEGADMVFVAAGMGGGTGTGGAPVIASIAKEAGALVVAVVTLPFTFEGRRRIKQADYGIGQLRDKVDALIIIPNDRLLSITDKKTSVNDAFKMADGVLHQAVQGVTDLIKRPGLVNVDFADVKTIMSNAGTAIMGIGEGYGEKRAATAAYNAINSPLMDSRMSGAKGILFNITGGANVGIHEIDEAINIITEAADEDAFIIWGHVFDPEMEDAIQITVIATGFDENGKPERQQRAQQAPRRAEPRMQSQRPVSSGVTTQGLDISAVKNLNSFTSSQNVQQPAAAEQRQKKAEYSPKASPAPAAEEGDLFTQSGAPVDQYDVPAYIRKKRQS</sequence>
<feature type="domain" description="Tubulin/FtsZ GTPase" evidence="8">
    <location>
        <begin position="17"/>
        <end position="209"/>
    </location>
</feature>
<dbReference type="EMBL" id="JMKI01000037">
    <property type="protein sequence ID" value="KEJ91881.1"/>
    <property type="molecule type" value="Genomic_DNA"/>
</dbReference>
<dbReference type="GO" id="GO:0043093">
    <property type="term" value="P:FtsZ-dependent cytokinesis"/>
    <property type="evidence" value="ECO:0007669"/>
    <property type="project" value="UniProtKB-UniRule"/>
</dbReference>
<evidence type="ECO:0000256" key="3">
    <source>
        <dbReference type="ARBA" id="ARBA00023134"/>
    </source>
</evidence>
<dbReference type="InterPro" id="IPR037103">
    <property type="entry name" value="Tubulin/FtsZ-like_C"/>
</dbReference>
<dbReference type="GO" id="GO:0032153">
    <property type="term" value="C:cell division site"/>
    <property type="evidence" value="ECO:0007669"/>
    <property type="project" value="UniProtKB-UniRule"/>
</dbReference>
<dbReference type="SMART" id="SM00864">
    <property type="entry name" value="Tubulin"/>
    <property type="match status" value="1"/>
</dbReference>
<dbReference type="Pfam" id="PF00091">
    <property type="entry name" value="Tubulin"/>
    <property type="match status" value="1"/>
</dbReference>
<proteinExistence type="inferred from homology"/>
<dbReference type="NCBIfam" id="TIGR00065">
    <property type="entry name" value="ftsZ"/>
    <property type="match status" value="1"/>
</dbReference>
<evidence type="ECO:0000256" key="2">
    <source>
        <dbReference type="ARBA" id="ARBA00022741"/>
    </source>
</evidence>
<feature type="binding site" evidence="4">
    <location>
        <begin position="112"/>
        <end position="114"/>
    </location>
    <ligand>
        <name>GTP</name>
        <dbReference type="ChEBI" id="CHEBI:37565"/>
    </ligand>
</feature>
<dbReference type="PRINTS" id="PR00423">
    <property type="entry name" value="CELLDVISFTSZ"/>
</dbReference>
<dbReference type="PROSITE" id="PS01135">
    <property type="entry name" value="FTSZ_2"/>
    <property type="match status" value="1"/>
</dbReference>
<evidence type="ECO:0000256" key="7">
    <source>
        <dbReference type="SAM" id="MobiDB-lite"/>
    </source>
</evidence>
<feature type="compositionally biased region" description="Polar residues" evidence="7">
    <location>
        <begin position="342"/>
        <end position="354"/>
    </location>
</feature>
<name>A0A073IQX6_9BACT</name>
<dbReference type="InterPro" id="IPR020805">
    <property type="entry name" value="Cell_div_FtsZ_CS"/>
</dbReference>
<feature type="compositionally biased region" description="Low complexity" evidence="7">
    <location>
        <begin position="390"/>
        <end position="399"/>
    </location>
</feature>
<evidence type="ECO:0000259" key="9">
    <source>
        <dbReference type="SMART" id="SM00865"/>
    </source>
</evidence>
<dbReference type="Pfam" id="PF12327">
    <property type="entry name" value="FtsZ_C"/>
    <property type="match status" value="1"/>
</dbReference>
<dbReference type="InterPro" id="IPR036525">
    <property type="entry name" value="Tubulin/FtsZ_GTPase_sf"/>
</dbReference>
<dbReference type="Proteomes" id="UP000027665">
    <property type="component" value="Unassembled WGS sequence"/>
</dbReference>
<dbReference type="STRING" id="2754.EH55_07885"/>
<gene>
    <name evidence="4" type="primary">ftsZ</name>
    <name evidence="10" type="ORF">EH55_07885</name>
</gene>
<dbReference type="InterPro" id="IPR008280">
    <property type="entry name" value="Tub_FtsZ_C"/>
</dbReference>
<comment type="function">
    <text evidence="4 6">Essential cell division protein that forms a contractile ring structure (Z ring) at the future cell division site. The regulation of the ring assembly controls the timing and the location of cell division. One of the functions of the FtsZ ring is to recruit other cell division proteins to the septum to produce a new cell wall between the dividing cells. Binds GTP and shows GTPase activity.</text>
</comment>
<dbReference type="InterPro" id="IPR003008">
    <property type="entry name" value="Tubulin_FtsZ_GTPase"/>
</dbReference>
<dbReference type="GO" id="GO:0005737">
    <property type="term" value="C:cytoplasm"/>
    <property type="evidence" value="ECO:0007669"/>
    <property type="project" value="UniProtKB-SubCell"/>
</dbReference>
<protein>
    <recommendedName>
        <fullName evidence="4 5">Cell division protein FtsZ</fullName>
    </recommendedName>
</protein>
<evidence type="ECO:0000256" key="1">
    <source>
        <dbReference type="ARBA" id="ARBA00009690"/>
    </source>
</evidence>
<dbReference type="PANTHER" id="PTHR30314">
    <property type="entry name" value="CELL DIVISION PROTEIN FTSZ-RELATED"/>
    <property type="match status" value="1"/>
</dbReference>
<feature type="binding site" evidence="4">
    <location>
        <position position="147"/>
    </location>
    <ligand>
        <name>GTP</name>
        <dbReference type="ChEBI" id="CHEBI:37565"/>
    </ligand>
</feature>
<dbReference type="Gene3D" id="3.40.50.1440">
    <property type="entry name" value="Tubulin/FtsZ, GTPase domain"/>
    <property type="match status" value="1"/>
</dbReference>
<feature type="binding site" evidence="4">
    <location>
        <begin position="25"/>
        <end position="29"/>
    </location>
    <ligand>
        <name>GTP</name>
        <dbReference type="ChEBI" id="CHEBI:37565"/>
    </ligand>
</feature>
<dbReference type="GO" id="GO:0000917">
    <property type="term" value="P:division septum assembly"/>
    <property type="evidence" value="ECO:0007669"/>
    <property type="project" value="UniProtKB-KW"/>
</dbReference>
<evidence type="ECO:0000313" key="10">
    <source>
        <dbReference type="EMBL" id="KEJ91881.1"/>
    </source>
</evidence>
<evidence type="ECO:0000259" key="8">
    <source>
        <dbReference type="SMART" id="SM00864"/>
    </source>
</evidence>
<evidence type="ECO:0000313" key="11">
    <source>
        <dbReference type="Proteomes" id="UP000027665"/>
    </source>
</evidence>
<dbReference type="PANTHER" id="PTHR30314:SF3">
    <property type="entry name" value="MITOCHONDRIAL DIVISION PROTEIN FSZA"/>
    <property type="match status" value="1"/>
</dbReference>
<dbReference type="eggNOG" id="COG0206">
    <property type="taxonomic scope" value="Bacteria"/>
</dbReference>
<dbReference type="GO" id="GO:0005525">
    <property type="term" value="F:GTP binding"/>
    <property type="evidence" value="ECO:0007669"/>
    <property type="project" value="UniProtKB-UniRule"/>
</dbReference>
<evidence type="ECO:0000256" key="6">
    <source>
        <dbReference type="RuleBase" id="RU000631"/>
    </source>
</evidence>
<keyword evidence="4 6" id="KW-0132">Cell division</keyword>
<dbReference type="InterPro" id="IPR045061">
    <property type="entry name" value="FtsZ/CetZ"/>
</dbReference>
<feature type="domain" description="Tubulin/FtsZ 2-layer sandwich" evidence="9">
    <location>
        <begin position="211"/>
        <end position="328"/>
    </location>
</feature>
<dbReference type="CDD" id="cd02201">
    <property type="entry name" value="FtsZ_type1"/>
    <property type="match status" value="1"/>
</dbReference>
<dbReference type="InterPro" id="IPR018316">
    <property type="entry name" value="Tubulin/FtsZ_2-layer-sand-dom"/>
</dbReference>
<comment type="subcellular location">
    <subcellularLocation>
        <location evidence="4">Cytoplasm</location>
    </subcellularLocation>
    <text evidence="4">Assembles at midcell at the inner surface of the cytoplasmic membrane.</text>
</comment>
<dbReference type="Gene3D" id="3.30.1330.20">
    <property type="entry name" value="Tubulin/FtsZ, C-terminal domain"/>
    <property type="match status" value="1"/>
</dbReference>
<feature type="region of interest" description="Disordered" evidence="7">
    <location>
        <begin position="318"/>
        <end position="354"/>
    </location>
</feature>
<dbReference type="SMART" id="SM00865">
    <property type="entry name" value="Tubulin_C"/>
    <property type="match status" value="1"/>
</dbReference>
<feature type="binding site" evidence="4">
    <location>
        <position position="191"/>
    </location>
    <ligand>
        <name>GTP</name>
        <dbReference type="ChEBI" id="CHEBI:37565"/>
    </ligand>
</feature>
<dbReference type="SUPFAM" id="SSF55307">
    <property type="entry name" value="Tubulin C-terminal domain-like"/>
    <property type="match status" value="1"/>
</dbReference>
<organism evidence="10 11">
    <name type="scientific">Synergistes jonesii</name>
    <dbReference type="NCBI Taxonomy" id="2754"/>
    <lineage>
        <taxon>Bacteria</taxon>
        <taxon>Thermotogati</taxon>
        <taxon>Synergistota</taxon>
        <taxon>Synergistia</taxon>
        <taxon>Synergistales</taxon>
        <taxon>Synergistaceae</taxon>
        <taxon>Synergistes</taxon>
    </lineage>
</organism>
<keyword evidence="3 4" id="KW-0342">GTP-binding</keyword>
<dbReference type="SUPFAM" id="SSF52490">
    <property type="entry name" value="Tubulin nucleotide-binding domain-like"/>
    <property type="match status" value="1"/>
</dbReference>
<comment type="caution">
    <text evidence="10">The sequence shown here is derived from an EMBL/GenBank/DDBJ whole genome shotgun (WGS) entry which is preliminary data.</text>
</comment>
<evidence type="ECO:0000256" key="5">
    <source>
        <dbReference type="NCBIfam" id="TIGR00065"/>
    </source>
</evidence>
<keyword evidence="4 6" id="KW-0717">Septation</keyword>
<keyword evidence="4" id="KW-0963">Cytoplasm</keyword>
<evidence type="ECO:0000256" key="4">
    <source>
        <dbReference type="HAMAP-Rule" id="MF_00909"/>
    </source>
</evidence>
<dbReference type="GO" id="GO:0003924">
    <property type="term" value="F:GTPase activity"/>
    <property type="evidence" value="ECO:0007669"/>
    <property type="project" value="UniProtKB-UniRule"/>
</dbReference>
<keyword evidence="11" id="KW-1185">Reference proteome</keyword>
<keyword evidence="2 4" id="KW-0547">Nucleotide-binding</keyword>
<feature type="binding site" evidence="4">
    <location>
        <position position="143"/>
    </location>
    <ligand>
        <name>GTP</name>
        <dbReference type="ChEBI" id="CHEBI:37565"/>
    </ligand>
</feature>
<dbReference type="InterPro" id="IPR024757">
    <property type="entry name" value="FtsZ_C"/>
</dbReference>
<dbReference type="HAMAP" id="MF_00909">
    <property type="entry name" value="FtsZ"/>
    <property type="match status" value="1"/>
</dbReference>
<comment type="subunit">
    <text evidence="4">Homodimer. Polymerizes to form a dynamic ring structure in a strictly GTP-dependent manner. Interacts directly with several other division proteins.</text>
</comment>
<dbReference type="PATRIC" id="fig|2754.20.peg.1080"/>
<dbReference type="FunFam" id="3.40.50.1440:FF:000001">
    <property type="entry name" value="Cell division protein FtsZ"/>
    <property type="match status" value="1"/>
</dbReference>
<dbReference type="GO" id="GO:0051258">
    <property type="term" value="P:protein polymerization"/>
    <property type="evidence" value="ECO:0007669"/>
    <property type="project" value="UniProtKB-UniRule"/>
</dbReference>
<feature type="region of interest" description="Disordered" evidence="7">
    <location>
        <begin position="370"/>
        <end position="427"/>
    </location>
</feature>
<reference evidence="10 11" key="1">
    <citation type="submission" date="2014-04" db="EMBL/GenBank/DDBJ databases">
        <title>Draft Genome Sequence of Synergistes jonesii.</title>
        <authorList>
            <person name="Coil D.A."/>
            <person name="Eisen J.A."/>
            <person name="Holland-Moritz H.E."/>
        </authorList>
    </citation>
    <scope>NUCLEOTIDE SEQUENCE [LARGE SCALE GENOMIC DNA]</scope>
    <source>
        <strain evidence="10 11">78-1</strain>
    </source>
</reference>
<comment type="similarity">
    <text evidence="1 4 6">Belongs to the FtsZ family.</text>
</comment>
<dbReference type="InterPro" id="IPR000158">
    <property type="entry name" value="Cell_div_FtsZ"/>
</dbReference>